<dbReference type="EMBL" id="BAABEY010000025">
    <property type="protein sequence ID" value="GAA4441309.1"/>
    <property type="molecule type" value="Genomic_DNA"/>
</dbReference>
<feature type="transmembrane region" description="Helical" evidence="1">
    <location>
        <begin position="91"/>
        <end position="110"/>
    </location>
</feature>
<feature type="transmembrane region" description="Helical" evidence="1">
    <location>
        <begin position="235"/>
        <end position="255"/>
    </location>
</feature>
<feature type="transmembrane region" description="Helical" evidence="1">
    <location>
        <begin position="334"/>
        <end position="353"/>
    </location>
</feature>
<feature type="transmembrane region" description="Helical" evidence="1">
    <location>
        <begin position="164"/>
        <end position="197"/>
    </location>
</feature>
<dbReference type="RefSeq" id="WP_345029872.1">
    <property type="nucleotide sequence ID" value="NZ_BAABEY010000025.1"/>
</dbReference>
<sequence>MHKRAVFISVLIAILLPVAVYLRVWDYYAVNIAKWDDHVLKRTLLDYLQVKNLGELIGVLSVQHNEHRIFLTRLAAICDYAYFGQLDYKHLMFFGNLLLLSVIFLWWRLLRHNGKSLFALVPVALLWPTLANWENMYWGMASIQNFGVVTLTLATLYWCLKGPWSYLAAGLVTAALAAFSSGNGLLALPIASALLFLSREPKKGAVTLAATLLTFVLYFYTYVKPDYNPESRAGAWMLFKGYMAFIGSFAEVFPVKGRQDTSVVFGVILFLVSISIVSTTTFRLLRNQYKEHYLKVTDAFCLGVMLFILATAAIVVWGRAGFGLEVLLTSRYKIYSFLLLINAYLFIVIPIRGSFYHPYVSGVAVLCLLFNVFSYHYYLVDAYNLRKFMITSYFNQVYDNKELNPFTADTTEAHGLVAKPALFYERFLPLIQNLTNGKTTGNLQPQVNSIAGNTKVIVDEHRIKVENESDPSQRLQDSGVYLLLSNARRYYLVPTFRERNRNRKQLFFKQQYFARGFHSEHPFDGLELDPGRYGYGLVLQKGDSTGIMMYKDSLSIPEYAAGVRIKTNW</sequence>
<evidence type="ECO:0000313" key="3">
    <source>
        <dbReference type="Proteomes" id="UP001501508"/>
    </source>
</evidence>
<feature type="transmembrane region" description="Helical" evidence="1">
    <location>
        <begin position="140"/>
        <end position="158"/>
    </location>
</feature>
<feature type="transmembrane region" description="Helical" evidence="1">
    <location>
        <begin position="6"/>
        <end position="25"/>
    </location>
</feature>
<comment type="caution">
    <text evidence="2">The sequence shown here is derived from an EMBL/GenBank/DDBJ whole genome shotgun (WGS) entry which is preliminary data.</text>
</comment>
<dbReference type="Proteomes" id="UP001501508">
    <property type="component" value="Unassembled WGS sequence"/>
</dbReference>
<feature type="transmembrane region" description="Helical" evidence="1">
    <location>
        <begin position="359"/>
        <end position="380"/>
    </location>
</feature>
<accession>A0ABP8LZP1</accession>
<proteinExistence type="predicted"/>
<protein>
    <submittedName>
        <fullName evidence="2">Uncharacterized protein</fullName>
    </submittedName>
</protein>
<feature type="transmembrane region" description="Helical" evidence="1">
    <location>
        <begin position="262"/>
        <end position="282"/>
    </location>
</feature>
<keyword evidence="1" id="KW-0472">Membrane</keyword>
<reference evidence="3" key="1">
    <citation type="journal article" date="2019" name="Int. J. Syst. Evol. Microbiol.">
        <title>The Global Catalogue of Microorganisms (GCM) 10K type strain sequencing project: providing services to taxonomists for standard genome sequencing and annotation.</title>
        <authorList>
            <consortium name="The Broad Institute Genomics Platform"/>
            <consortium name="The Broad Institute Genome Sequencing Center for Infectious Disease"/>
            <person name="Wu L."/>
            <person name="Ma J."/>
        </authorList>
    </citation>
    <scope>NUCLEOTIDE SEQUENCE [LARGE SCALE GENOMIC DNA]</scope>
    <source>
        <strain evidence="3">JCM 31920</strain>
    </source>
</reference>
<evidence type="ECO:0000256" key="1">
    <source>
        <dbReference type="SAM" id="Phobius"/>
    </source>
</evidence>
<keyword evidence="1" id="KW-1133">Transmembrane helix</keyword>
<keyword evidence="1" id="KW-0812">Transmembrane</keyword>
<feature type="transmembrane region" description="Helical" evidence="1">
    <location>
        <begin position="302"/>
        <end position="322"/>
    </location>
</feature>
<name>A0ABP8LZP1_9BACT</name>
<keyword evidence="3" id="KW-1185">Reference proteome</keyword>
<organism evidence="2 3">
    <name type="scientific">Ravibacter arvi</name>
    <dbReference type="NCBI Taxonomy" id="2051041"/>
    <lineage>
        <taxon>Bacteria</taxon>
        <taxon>Pseudomonadati</taxon>
        <taxon>Bacteroidota</taxon>
        <taxon>Cytophagia</taxon>
        <taxon>Cytophagales</taxon>
        <taxon>Spirosomataceae</taxon>
        <taxon>Ravibacter</taxon>
    </lineage>
</organism>
<gene>
    <name evidence="2" type="ORF">GCM10023091_26390</name>
</gene>
<evidence type="ECO:0000313" key="2">
    <source>
        <dbReference type="EMBL" id="GAA4441309.1"/>
    </source>
</evidence>
<feature type="transmembrane region" description="Helical" evidence="1">
    <location>
        <begin position="204"/>
        <end position="223"/>
    </location>
</feature>